<evidence type="ECO:0000313" key="2">
    <source>
        <dbReference type="Proteomes" id="UP000740926"/>
    </source>
</evidence>
<dbReference type="EMBL" id="JAANIU010009366">
    <property type="protein sequence ID" value="KAG1533264.1"/>
    <property type="molecule type" value="Genomic_DNA"/>
</dbReference>
<reference evidence="1 2" key="1">
    <citation type="journal article" date="2020" name="Microb. Genom.">
        <title>Genetic diversity of clinical and environmental Mucorales isolates obtained from an investigation of mucormycosis cases among solid organ transplant recipients.</title>
        <authorList>
            <person name="Nguyen M.H."/>
            <person name="Kaul D."/>
            <person name="Muto C."/>
            <person name="Cheng S.J."/>
            <person name="Richter R.A."/>
            <person name="Bruno V.M."/>
            <person name="Liu G."/>
            <person name="Beyhan S."/>
            <person name="Sundermann A.J."/>
            <person name="Mounaud S."/>
            <person name="Pasculle A.W."/>
            <person name="Nierman W.C."/>
            <person name="Driscoll E."/>
            <person name="Cumbie R."/>
            <person name="Clancy C.J."/>
            <person name="Dupont C.L."/>
        </authorList>
    </citation>
    <scope>NUCLEOTIDE SEQUENCE [LARGE SCALE GENOMIC DNA]</scope>
    <source>
        <strain evidence="1 2">GL24</strain>
    </source>
</reference>
<organism evidence="1 2">
    <name type="scientific">Rhizopus delemar</name>
    <dbReference type="NCBI Taxonomy" id="936053"/>
    <lineage>
        <taxon>Eukaryota</taxon>
        <taxon>Fungi</taxon>
        <taxon>Fungi incertae sedis</taxon>
        <taxon>Mucoromycota</taxon>
        <taxon>Mucoromycotina</taxon>
        <taxon>Mucoromycetes</taxon>
        <taxon>Mucorales</taxon>
        <taxon>Mucorineae</taxon>
        <taxon>Rhizopodaceae</taxon>
        <taxon>Rhizopus</taxon>
    </lineage>
</organism>
<dbReference type="AlphaFoldDB" id="A0A9P7C3B7"/>
<comment type="caution">
    <text evidence="1">The sequence shown here is derived from an EMBL/GenBank/DDBJ whole genome shotgun (WGS) entry which is preliminary data.</text>
</comment>
<protein>
    <submittedName>
        <fullName evidence="1">Uncharacterized protein</fullName>
    </submittedName>
</protein>
<evidence type="ECO:0000313" key="1">
    <source>
        <dbReference type="EMBL" id="KAG1533264.1"/>
    </source>
</evidence>
<accession>A0A9P7C3B7</accession>
<proteinExistence type="predicted"/>
<sequence>MSSRLWRVVARKNAGGPCLDIATYTRAGFRAAFSLRYAGHGESDLLRHHAPSLRTSRSHSIRAAVLAAGAGARAVGHGGTAAEAQLGILRGFPQGEQDAADALDDAGHMCTPRSARARALSVSLRSAAAITLALNEGNDSPCPCTMPSSAPSLPGLARW</sequence>
<gene>
    <name evidence="1" type="ORF">G6F50_015927</name>
</gene>
<dbReference type="Proteomes" id="UP000740926">
    <property type="component" value="Unassembled WGS sequence"/>
</dbReference>
<name>A0A9P7C3B7_9FUNG</name>
<keyword evidence="2" id="KW-1185">Reference proteome</keyword>